<keyword evidence="4" id="KW-1185">Reference proteome</keyword>
<feature type="region of interest" description="Disordered" evidence="1">
    <location>
        <begin position="29"/>
        <end position="54"/>
    </location>
</feature>
<feature type="compositionally biased region" description="Low complexity" evidence="1">
    <location>
        <begin position="37"/>
        <end position="48"/>
    </location>
</feature>
<comment type="caution">
    <text evidence="3">The sequence shown here is derived from an EMBL/GenBank/DDBJ whole genome shotgun (WGS) entry which is preliminary data.</text>
</comment>
<accession>A0A9X4QWJ5</accession>
<feature type="region of interest" description="Disordered" evidence="1">
    <location>
        <begin position="165"/>
        <end position="218"/>
    </location>
</feature>
<feature type="compositionally biased region" description="Basic and acidic residues" evidence="1">
    <location>
        <begin position="165"/>
        <end position="178"/>
    </location>
</feature>
<evidence type="ECO:0000313" key="4">
    <source>
        <dbReference type="Proteomes" id="UP001153404"/>
    </source>
</evidence>
<feature type="signal peptide" evidence="2">
    <location>
        <begin position="1"/>
        <end position="24"/>
    </location>
</feature>
<evidence type="ECO:0000313" key="3">
    <source>
        <dbReference type="EMBL" id="MDG0813865.1"/>
    </source>
</evidence>
<evidence type="ECO:0000256" key="2">
    <source>
        <dbReference type="SAM" id="SignalP"/>
    </source>
</evidence>
<protein>
    <recommendedName>
        <fullName evidence="5">Extracellular solute-binding protein</fullName>
    </recommendedName>
</protein>
<reference evidence="3" key="1">
    <citation type="submission" date="2022-10" db="EMBL/GenBank/DDBJ databases">
        <title>Comparative genomic analysis of Cohnella hashimotonis sp. nov., isolated from the International Space Station.</title>
        <authorList>
            <person name="Simpson A."/>
            <person name="Venkateswaran K."/>
        </authorList>
    </citation>
    <scope>NUCLEOTIDE SEQUENCE</scope>
    <source>
        <strain evidence="3">DSM 28161</strain>
    </source>
</reference>
<dbReference type="Gene3D" id="3.40.190.10">
    <property type="entry name" value="Periplasmic binding protein-like II"/>
    <property type="match status" value="1"/>
</dbReference>
<evidence type="ECO:0000256" key="1">
    <source>
        <dbReference type="SAM" id="MobiDB-lite"/>
    </source>
</evidence>
<name>A0A9X4QWJ5_9BACL</name>
<gene>
    <name evidence="3" type="ORF">OMP40_34725</name>
</gene>
<evidence type="ECO:0008006" key="5">
    <source>
        <dbReference type="Google" id="ProtNLM"/>
    </source>
</evidence>
<feature type="chain" id="PRO_5040938348" description="Extracellular solute-binding protein" evidence="2">
    <location>
        <begin position="25"/>
        <end position="218"/>
    </location>
</feature>
<proteinExistence type="predicted"/>
<dbReference type="AlphaFoldDB" id="A0A9X4QWJ5"/>
<organism evidence="3 4">
    <name type="scientific">Cohnella rhizosphaerae</name>
    <dbReference type="NCBI Taxonomy" id="1457232"/>
    <lineage>
        <taxon>Bacteria</taxon>
        <taxon>Bacillati</taxon>
        <taxon>Bacillota</taxon>
        <taxon>Bacilli</taxon>
        <taxon>Bacillales</taxon>
        <taxon>Paenibacillaceae</taxon>
        <taxon>Cohnella</taxon>
    </lineage>
</organism>
<dbReference type="SUPFAM" id="SSF53850">
    <property type="entry name" value="Periplasmic binding protein-like II"/>
    <property type="match status" value="1"/>
</dbReference>
<feature type="compositionally biased region" description="Basic and acidic residues" evidence="1">
    <location>
        <begin position="116"/>
        <end position="135"/>
    </location>
</feature>
<feature type="region of interest" description="Disordered" evidence="1">
    <location>
        <begin position="109"/>
        <end position="135"/>
    </location>
</feature>
<dbReference type="Proteomes" id="UP001153404">
    <property type="component" value="Unassembled WGS sequence"/>
</dbReference>
<dbReference type="PROSITE" id="PS51257">
    <property type="entry name" value="PROKAR_LIPOPROTEIN"/>
    <property type="match status" value="1"/>
</dbReference>
<feature type="compositionally biased region" description="Basic and acidic residues" evidence="1">
    <location>
        <begin position="198"/>
        <end position="218"/>
    </location>
</feature>
<keyword evidence="2" id="KW-0732">Signal</keyword>
<sequence length="218" mass="23500">MVRRRGNKSKALQALTLTMAAALAASGCSGNTEKEANSSPSAAVSASPTQKAAGTEPVELTWMVNDVMLPDSFGEKFVEEKFNVKLNIVSIPRADYAQRQQIMMTTGGSPGCHAGHGSERNEEVRGARSSRRGADGDDRAICAAYEGGDRQERFPGMVLYESQRRQLRRADVVRRQDDDAGIVARRSAGKGGHPKNTGNDRRDDDGVRGAEKKSAYTA</sequence>
<dbReference type="EMBL" id="JAPDIA010000009">
    <property type="protein sequence ID" value="MDG0813865.1"/>
    <property type="molecule type" value="Genomic_DNA"/>
</dbReference>